<reference evidence="1 2" key="2">
    <citation type="journal article" date="2023" name="Mol. Biol. Evol.">
        <title>Genomics of Secondarily Temperate Adaptation in the Only Non-Antarctic Icefish.</title>
        <authorList>
            <person name="Rivera-Colon A.G."/>
            <person name="Rayamajhi N."/>
            <person name="Minhas B.F."/>
            <person name="Madrigal G."/>
            <person name="Bilyk K.T."/>
            <person name="Yoon V."/>
            <person name="Hune M."/>
            <person name="Gregory S."/>
            <person name="Cheng C.H.C."/>
            <person name="Catchen J.M."/>
        </authorList>
    </citation>
    <scope>NUCLEOTIDE SEQUENCE [LARGE SCALE GENOMIC DNA]</scope>
    <source>
        <strain evidence="1">JMC-PN-2008</strain>
    </source>
</reference>
<sequence>MATLGPESARPPPLAQLVSGIQAPLGNLPPSRGLERALEEAEASGSLSLSARKLKEFPRTANNHDLADTVEAGTAALMRYNRGETVVLGRQRLSAAWSQ</sequence>
<organism evidence="1 2">
    <name type="scientific">Eleginops maclovinus</name>
    <name type="common">Patagonian blennie</name>
    <name type="synonym">Eleginus maclovinus</name>
    <dbReference type="NCBI Taxonomy" id="56733"/>
    <lineage>
        <taxon>Eukaryota</taxon>
        <taxon>Metazoa</taxon>
        <taxon>Chordata</taxon>
        <taxon>Craniata</taxon>
        <taxon>Vertebrata</taxon>
        <taxon>Euteleostomi</taxon>
        <taxon>Actinopterygii</taxon>
        <taxon>Neopterygii</taxon>
        <taxon>Teleostei</taxon>
        <taxon>Neoteleostei</taxon>
        <taxon>Acanthomorphata</taxon>
        <taxon>Eupercaria</taxon>
        <taxon>Perciformes</taxon>
        <taxon>Notothenioidei</taxon>
        <taxon>Eleginopidae</taxon>
        <taxon>Eleginops</taxon>
    </lineage>
</organism>
<gene>
    <name evidence="1" type="ORF">PBY51_022054</name>
</gene>
<dbReference type="AlphaFoldDB" id="A0AAN7XJ40"/>
<name>A0AAN7XJ40_ELEMC</name>
<evidence type="ECO:0000313" key="2">
    <source>
        <dbReference type="Proteomes" id="UP001346869"/>
    </source>
</evidence>
<dbReference type="Proteomes" id="UP001346869">
    <property type="component" value="Unassembled WGS sequence"/>
</dbReference>
<accession>A0AAN7XJ40</accession>
<proteinExistence type="predicted"/>
<keyword evidence="2" id="KW-1185">Reference proteome</keyword>
<comment type="caution">
    <text evidence="1">The sequence shown here is derived from an EMBL/GenBank/DDBJ whole genome shotgun (WGS) entry which is preliminary data.</text>
</comment>
<protein>
    <submittedName>
        <fullName evidence="1">Uncharacterized protein</fullName>
    </submittedName>
</protein>
<dbReference type="EMBL" id="JAUZQC010000013">
    <property type="protein sequence ID" value="KAK5860590.1"/>
    <property type="molecule type" value="Genomic_DNA"/>
</dbReference>
<reference evidence="1 2" key="1">
    <citation type="journal article" date="2023" name="Genes (Basel)">
        <title>Chromosome-Level Genome Assembly and Circadian Gene Repertoire of the Patagonia Blennie Eleginops maclovinus-The Closest Ancestral Proxy of Antarctic Cryonotothenioids.</title>
        <authorList>
            <person name="Cheng C.C."/>
            <person name="Rivera-Colon A.G."/>
            <person name="Minhas B.F."/>
            <person name="Wilson L."/>
            <person name="Rayamajhi N."/>
            <person name="Vargas-Chacoff L."/>
            <person name="Catchen J.M."/>
        </authorList>
    </citation>
    <scope>NUCLEOTIDE SEQUENCE [LARGE SCALE GENOMIC DNA]</scope>
    <source>
        <strain evidence="1">JMC-PN-2008</strain>
    </source>
</reference>
<evidence type="ECO:0000313" key="1">
    <source>
        <dbReference type="EMBL" id="KAK5860590.1"/>
    </source>
</evidence>